<evidence type="ECO:0000256" key="1">
    <source>
        <dbReference type="SAM" id="MobiDB-lite"/>
    </source>
</evidence>
<comment type="caution">
    <text evidence="2">The sequence shown here is derived from an EMBL/GenBank/DDBJ whole genome shotgun (WGS) entry which is preliminary data.</text>
</comment>
<protein>
    <submittedName>
        <fullName evidence="2">Uncharacterized protein</fullName>
    </submittedName>
</protein>
<dbReference type="EMBL" id="JANVFS010000034">
    <property type="protein sequence ID" value="KAJ4469708.1"/>
    <property type="molecule type" value="Genomic_DNA"/>
</dbReference>
<feature type="region of interest" description="Disordered" evidence="1">
    <location>
        <begin position="221"/>
        <end position="256"/>
    </location>
</feature>
<dbReference type="Proteomes" id="UP001150238">
    <property type="component" value="Unassembled WGS sequence"/>
</dbReference>
<sequence length="399" mass="44398">MPPAFSTILDDTVTYAKWKPSGNGMPGTMSCGKITVETLKLAKRDLRIFLTNNRKLAPSDYVTKCLNIWEDPRVSNWIDQNRDEFAKLDFDKFFLVLRGCILEHDWQDSTFRKMCAVRMPDSLTTSVSDLAVQLLVLNNLLQGTPRFQSKENLKIMLIDATNSHLREAYNKEVEDHAANPAHGIHLKDFDTFTKAIQVLDNSCHRQLLMARQMAEHMIRSRPGSRATTPLSSSSVANAQNHRNGVPPGPSSYSGHLPPLTTNKRRLLSENEGCFKCRSFFVKCQTSSNEHEFPLPIGNGYKELTLSDVDNACKLRGPTVDSNKKARTGPIAAITSVDENNDDDMVTSIILSAVLGNGTDSEEEGLLMALLPLVKFHLLLHPDSVPSSSLDFLGSRIITL</sequence>
<evidence type="ECO:0000313" key="3">
    <source>
        <dbReference type="Proteomes" id="UP001150238"/>
    </source>
</evidence>
<accession>A0A9W8ZXM5</accession>
<reference evidence="2" key="2">
    <citation type="journal article" date="2023" name="Proc. Natl. Acad. Sci. U.S.A.">
        <title>A global phylogenomic analysis of the shiitake genus Lentinula.</title>
        <authorList>
            <person name="Sierra-Patev S."/>
            <person name="Min B."/>
            <person name="Naranjo-Ortiz M."/>
            <person name="Looney B."/>
            <person name="Konkel Z."/>
            <person name="Slot J.C."/>
            <person name="Sakamoto Y."/>
            <person name="Steenwyk J.L."/>
            <person name="Rokas A."/>
            <person name="Carro J."/>
            <person name="Camarero S."/>
            <person name="Ferreira P."/>
            <person name="Molpeceres G."/>
            <person name="Ruiz-Duenas F.J."/>
            <person name="Serrano A."/>
            <person name="Henrissat B."/>
            <person name="Drula E."/>
            <person name="Hughes K.W."/>
            <person name="Mata J.L."/>
            <person name="Ishikawa N.K."/>
            <person name="Vargas-Isla R."/>
            <person name="Ushijima S."/>
            <person name="Smith C.A."/>
            <person name="Donoghue J."/>
            <person name="Ahrendt S."/>
            <person name="Andreopoulos W."/>
            <person name="He G."/>
            <person name="LaButti K."/>
            <person name="Lipzen A."/>
            <person name="Ng V."/>
            <person name="Riley R."/>
            <person name="Sandor L."/>
            <person name="Barry K."/>
            <person name="Martinez A.T."/>
            <person name="Xiao Y."/>
            <person name="Gibbons J.G."/>
            <person name="Terashima K."/>
            <person name="Grigoriev I.V."/>
            <person name="Hibbett D."/>
        </authorList>
    </citation>
    <scope>NUCLEOTIDE SEQUENCE</scope>
    <source>
        <strain evidence="2">Sp2 HRB7682 ss15</strain>
    </source>
</reference>
<dbReference type="AlphaFoldDB" id="A0A9W8ZXM5"/>
<organism evidence="2 3">
    <name type="scientific">Lentinula lateritia</name>
    <dbReference type="NCBI Taxonomy" id="40482"/>
    <lineage>
        <taxon>Eukaryota</taxon>
        <taxon>Fungi</taxon>
        <taxon>Dikarya</taxon>
        <taxon>Basidiomycota</taxon>
        <taxon>Agaricomycotina</taxon>
        <taxon>Agaricomycetes</taxon>
        <taxon>Agaricomycetidae</taxon>
        <taxon>Agaricales</taxon>
        <taxon>Marasmiineae</taxon>
        <taxon>Omphalotaceae</taxon>
        <taxon>Lentinula</taxon>
    </lineage>
</organism>
<reference evidence="2" key="1">
    <citation type="submission" date="2022-08" db="EMBL/GenBank/DDBJ databases">
        <authorList>
            <consortium name="DOE Joint Genome Institute"/>
            <person name="Min B."/>
            <person name="Riley R."/>
            <person name="Sierra-Patev S."/>
            <person name="Naranjo-Ortiz M."/>
            <person name="Looney B."/>
            <person name="Konkel Z."/>
            <person name="Slot J.C."/>
            <person name="Sakamoto Y."/>
            <person name="Steenwyk J.L."/>
            <person name="Rokas A."/>
            <person name="Carro J."/>
            <person name="Camarero S."/>
            <person name="Ferreira P."/>
            <person name="Molpeceres G."/>
            <person name="Ruiz-Duenas F.J."/>
            <person name="Serrano A."/>
            <person name="Henrissat B."/>
            <person name="Drula E."/>
            <person name="Hughes K.W."/>
            <person name="Mata J.L."/>
            <person name="Ishikawa N.K."/>
            <person name="Vargas-Isla R."/>
            <person name="Ushijima S."/>
            <person name="Smith C.A."/>
            <person name="Ahrendt S."/>
            <person name="Andreopoulos W."/>
            <person name="He G."/>
            <person name="Labutti K."/>
            <person name="Lipzen A."/>
            <person name="Ng V."/>
            <person name="Sandor L."/>
            <person name="Barry K."/>
            <person name="Martinez A.T."/>
            <person name="Xiao Y."/>
            <person name="Gibbons J.G."/>
            <person name="Terashima K."/>
            <person name="Hibbett D.S."/>
            <person name="Grigoriev I.V."/>
        </authorList>
    </citation>
    <scope>NUCLEOTIDE SEQUENCE</scope>
    <source>
        <strain evidence="2">Sp2 HRB7682 ss15</strain>
    </source>
</reference>
<evidence type="ECO:0000313" key="2">
    <source>
        <dbReference type="EMBL" id="KAJ4469708.1"/>
    </source>
</evidence>
<name>A0A9W8ZXM5_9AGAR</name>
<proteinExistence type="predicted"/>
<gene>
    <name evidence="2" type="ORF">C8J55DRAFT_564353</name>
</gene>
<feature type="compositionally biased region" description="Polar residues" evidence="1">
    <location>
        <begin position="225"/>
        <end position="242"/>
    </location>
</feature>